<dbReference type="EMBL" id="BMOK01000006">
    <property type="protein sequence ID" value="GGL54536.1"/>
    <property type="molecule type" value="Genomic_DNA"/>
</dbReference>
<sequence length="44" mass="5003">MCTKVSNFIKNEVFEHHFQSIVDLTDHTVKGHESALSLPALYKS</sequence>
<comment type="caution">
    <text evidence="1">The sequence shown here is derived from an EMBL/GenBank/DDBJ whole genome shotgun (WGS) entry which is preliminary data.</text>
</comment>
<dbReference type="Proteomes" id="UP000654670">
    <property type="component" value="Unassembled WGS sequence"/>
</dbReference>
<reference evidence="1" key="1">
    <citation type="journal article" date="2014" name="Int. J. Syst. Evol. Microbiol.">
        <title>Complete genome sequence of Corynebacterium casei LMG S-19264T (=DSM 44701T), isolated from a smear-ripened cheese.</title>
        <authorList>
            <consortium name="US DOE Joint Genome Institute (JGI-PGF)"/>
            <person name="Walter F."/>
            <person name="Albersmeier A."/>
            <person name="Kalinowski J."/>
            <person name="Ruckert C."/>
        </authorList>
    </citation>
    <scope>NUCLEOTIDE SEQUENCE</scope>
    <source>
        <strain evidence="1">JCM 15325</strain>
    </source>
</reference>
<protein>
    <submittedName>
        <fullName evidence="1">Uncharacterized protein</fullName>
    </submittedName>
</protein>
<reference evidence="1" key="2">
    <citation type="submission" date="2020-09" db="EMBL/GenBank/DDBJ databases">
        <authorList>
            <person name="Sun Q."/>
            <person name="Ohkuma M."/>
        </authorList>
    </citation>
    <scope>NUCLEOTIDE SEQUENCE</scope>
    <source>
        <strain evidence="1">JCM 15325</strain>
    </source>
</reference>
<dbReference type="AlphaFoldDB" id="A0A917S3L9"/>
<organism evidence="1 2">
    <name type="scientific">Sporolactobacillus putidus</name>
    <dbReference type="NCBI Taxonomy" id="492735"/>
    <lineage>
        <taxon>Bacteria</taxon>
        <taxon>Bacillati</taxon>
        <taxon>Bacillota</taxon>
        <taxon>Bacilli</taxon>
        <taxon>Bacillales</taxon>
        <taxon>Sporolactobacillaceae</taxon>
        <taxon>Sporolactobacillus</taxon>
    </lineage>
</organism>
<accession>A0A917S3L9</accession>
<proteinExistence type="predicted"/>
<name>A0A917S3L9_9BACL</name>
<evidence type="ECO:0000313" key="2">
    <source>
        <dbReference type="Proteomes" id="UP000654670"/>
    </source>
</evidence>
<keyword evidence="2" id="KW-1185">Reference proteome</keyword>
<evidence type="ECO:0000313" key="1">
    <source>
        <dbReference type="EMBL" id="GGL54536.1"/>
    </source>
</evidence>
<gene>
    <name evidence="1" type="ORF">GCM10007968_18270</name>
</gene>